<protein>
    <submittedName>
        <fullName evidence="1">Uncharacterized protein</fullName>
    </submittedName>
</protein>
<name>A0ABP8YZ79_9ACTN</name>
<evidence type="ECO:0000313" key="2">
    <source>
        <dbReference type="Proteomes" id="UP001500822"/>
    </source>
</evidence>
<evidence type="ECO:0000313" key="1">
    <source>
        <dbReference type="EMBL" id="GAA4741883.1"/>
    </source>
</evidence>
<dbReference type="Proteomes" id="UP001500822">
    <property type="component" value="Unassembled WGS sequence"/>
</dbReference>
<keyword evidence="2" id="KW-1185">Reference proteome</keyword>
<gene>
    <name evidence="1" type="ORF">GCM10023217_07770</name>
</gene>
<reference evidence="2" key="1">
    <citation type="journal article" date="2019" name="Int. J. Syst. Evol. Microbiol.">
        <title>The Global Catalogue of Microorganisms (GCM) 10K type strain sequencing project: providing services to taxonomists for standard genome sequencing and annotation.</title>
        <authorList>
            <consortium name="The Broad Institute Genomics Platform"/>
            <consortium name="The Broad Institute Genome Sequencing Center for Infectious Disease"/>
            <person name="Wu L."/>
            <person name="Ma J."/>
        </authorList>
    </citation>
    <scope>NUCLEOTIDE SEQUENCE [LARGE SCALE GENOMIC DNA]</scope>
    <source>
        <strain evidence="2">JCM 18077</strain>
    </source>
</reference>
<dbReference type="EMBL" id="BAABIE010000003">
    <property type="protein sequence ID" value="GAA4741883.1"/>
    <property type="molecule type" value="Genomic_DNA"/>
</dbReference>
<sequence length="204" mass="22546">MREKSKDDFSEEQEMNTHDYDQIITDAATGARLRLTLVRAVEAASGLPWDAARLGWRVIGVCVDEEAAGICVCGQTGLRYLYTITDNRSGAELYPIGSGCIAHFGDLTMASAASDFADIALMRAAITIRGTLDLTRDLTRRKLALLHWSGLLNAREVEFLTSMFNRRRPMTPSQARWVESLLGRVSRQLRSPDRITSPEGVAVA</sequence>
<organism evidence="1 2">
    <name type="scientific">Gordonia alkaliphila</name>
    <dbReference type="NCBI Taxonomy" id="1053547"/>
    <lineage>
        <taxon>Bacteria</taxon>
        <taxon>Bacillati</taxon>
        <taxon>Actinomycetota</taxon>
        <taxon>Actinomycetes</taxon>
        <taxon>Mycobacteriales</taxon>
        <taxon>Gordoniaceae</taxon>
        <taxon>Gordonia</taxon>
    </lineage>
</organism>
<accession>A0ABP8YZ79</accession>
<proteinExistence type="predicted"/>
<comment type="caution">
    <text evidence="1">The sequence shown here is derived from an EMBL/GenBank/DDBJ whole genome shotgun (WGS) entry which is preliminary data.</text>
</comment>